<organism evidence="1 2">
    <name type="scientific">Clostridium sulfidigenes</name>
    <dbReference type="NCBI Taxonomy" id="318464"/>
    <lineage>
        <taxon>Bacteria</taxon>
        <taxon>Bacillati</taxon>
        <taxon>Bacillota</taxon>
        <taxon>Clostridia</taxon>
        <taxon>Eubacteriales</taxon>
        <taxon>Clostridiaceae</taxon>
        <taxon>Clostridium</taxon>
    </lineage>
</organism>
<proteinExistence type="predicted"/>
<comment type="caution">
    <text evidence="1">The sequence shown here is derived from an EMBL/GenBank/DDBJ whole genome shotgun (WGS) entry which is preliminary data.</text>
</comment>
<name>A0A927ZK30_9CLOT</name>
<accession>A0A927ZK30</accession>
<dbReference type="Proteomes" id="UP000768462">
    <property type="component" value="Unassembled WGS sequence"/>
</dbReference>
<dbReference type="EMBL" id="SVCM01000169">
    <property type="protein sequence ID" value="MBE6061422.1"/>
    <property type="molecule type" value="Genomic_DNA"/>
</dbReference>
<sequence length="164" mass="18787">MDININVNFNCRELIKVLTLSARFFEALDEKESEALEGEGKLSEDKEDGLIWKLEDVKKESEEKGVKGEKACENYTVPMTKEEIESENFQKAIAKDEKLKGQDAYVLCNEEVTLGDIREKLAAMSQKGDHERVRQLLKKYGGERLSDVPRENYVDLLKEANEVQ</sequence>
<gene>
    <name evidence="1" type="ORF">E7215_14800</name>
</gene>
<reference evidence="1" key="1">
    <citation type="submission" date="2019-04" db="EMBL/GenBank/DDBJ databases">
        <title>Evolution of Biomass-Degrading Anaerobic Consortia Revealed by Metagenomics.</title>
        <authorList>
            <person name="Peng X."/>
        </authorList>
    </citation>
    <scope>NUCLEOTIDE SEQUENCE</scope>
    <source>
        <strain evidence="1">SIG254</strain>
    </source>
</reference>
<protein>
    <submittedName>
        <fullName evidence="1">Uncharacterized protein</fullName>
    </submittedName>
</protein>
<evidence type="ECO:0000313" key="2">
    <source>
        <dbReference type="Proteomes" id="UP000768462"/>
    </source>
</evidence>
<dbReference type="AlphaFoldDB" id="A0A927ZK30"/>
<evidence type="ECO:0000313" key="1">
    <source>
        <dbReference type="EMBL" id="MBE6061422.1"/>
    </source>
</evidence>